<organism evidence="3 4">
    <name type="scientific">Oldenlandia corymbosa var. corymbosa</name>
    <dbReference type="NCBI Taxonomy" id="529605"/>
    <lineage>
        <taxon>Eukaryota</taxon>
        <taxon>Viridiplantae</taxon>
        <taxon>Streptophyta</taxon>
        <taxon>Embryophyta</taxon>
        <taxon>Tracheophyta</taxon>
        <taxon>Spermatophyta</taxon>
        <taxon>Magnoliopsida</taxon>
        <taxon>eudicotyledons</taxon>
        <taxon>Gunneridae</taxon>
        <taxon>Pentapetalae</taxon>
        <taxon>asterids</taxon>
        <taxon>lamiids</taxon>
        <taxon>Gentianales</taxon>
        <taxon>Rubiaceae</taxon>
        <taxon>Rubioideae</taxon>
        <taxon>Spermacoceae</taxon>
        <taxon>Hedyotis-Oldenlandia complex</taxon>
        <taxon>Oldenlandia</taxon>
    </lineage>
</organism>
<sequence length="436" mass="50212">MEILDRWHEALSEFNRGSSCRRRRSGGGRRLKWGRGDTAASPVAERYAPVAGRGGDGKIRRMRRSATVVDERRSARKLAAGVWWRHLAAGPGGVTWHPSQHPRSSGRLQLGVDSVSNKIGMEGATKNWDHFDCKSPNEVSRFHRHHRLHPNNIYDDPAATITGLQLELVRARNCGKQLETERHFLKEKLKHFLKGLNQETESWMKRERIKMLQIVSELKGDLEKERQKCRNMVNINSRLLMDLADADSSHKKTMLELEKEKSIREFLENVCLELRDETKGHEGNLRAMVMECERIQEEVEEERKMMQMAEVWREELLQMRLVNAKLILEDKYSQMNNLIADMEAVLSRSKDASSTPPDDVFQDDDAIKIEENGFNRRSWCLPGGRRNPHVIARKMRGCIEWPQGGFIPKMINCSKAYELGARKCSCVMCLSKQSLN</sequence>
<evidence type="ECO:0000313" key="3">
    <source>
        <dbReference type="EMBL" id="CAI9087192.1"/>
    </source>
</evidence>
<name>A0AAV1BXD5_OLDCO</name>
<gene>
    <name evidence="3" type="ORF">OLC1_LOCUS78</name>
</gene>
<keyword evidence="4" id="KW-1185">Reference proteome</keyword>
<keyword evidence="1" id="KW-0175">Coiled coil</keyword>
<feature type="coiled-coil region" evidence="1">
    <location>
        <begin position="257"/>
        <end position="305"/>
    </location>
</feature>
<dbReference type="PANTHER" id="PTHR31071:SF2">
    <property type="entry name" value="ACTIN CYTOSKELETON-REGULATORY COMPLEX PAN-LIKE PROTEIN"/>
    <property type="match status" value="1"/>
</dbReference>
<protein>
    <submittedName>
        <fullName evidence="3">OLC1v1021206C1</fullName>
    </submittedName>
</protein>
<accession>A0AAV1BXD5</accession>
<evidence type="ECO:0000256" key="1">
    <source>
        <dbReference type="SAM" id="Coils"/>
    </source>
</evidence>
<dbReference type="AlphaFoldDB" id="A0AAV1BXD5"/>
<feature type="compositionally biased region" description="Basic residues" evidence="2">
    <location>
        <begin position="19"/>
        <end position="33"/>
    </location>
</feature>
<reference evidence="3" key="1">
    <citation type="submission" date="2023-03" db="EMBL/GenBank/DDBJ databases">
        <authorList>
            <person name="Julca I."/>
        </authorList>
    </citation>
    <scope>NUCLEOTIDE SEQUENCE</scope>
</reference>
<proteinExistence type="predicted"/>
<feature type="region of interest" description="Disordered" evidence="2">
    <location>
        <begin position="18"/>
        <end position="37"/>
    </location>
</feature>
<evidence type="ECO:0000313" key="4">
    <source>
        <dbReference type="Proteomes" id="UP001161247"/>
    </source>
</evidence>
<dbReference type="EMBL" id="OX459118">
    <property type="protein sequence ID" value="CAI9087192.1"/>
    <property type="molecule type" value="Genomic_DNA"/>
</dbReference>
<dbReference type="PANTHER" id="PTHR31071">
    <property type="entry name" value="GB|AAF24581.1"/>
    <property type="match status" value="1"/>
</dbReference>
<dbReference type="InterPro" id="IPR043424">
    <property type="entry name" value="BLT-like"/>
</dbReference>
<evidence type="ECO:0000256" key="2">
    <source>
        <dbReference type="SAM" id="MobiDB-lite"/>
    </source>
</evidence>
<dbReference type="Proteomes" id="UP001161247">
    <property type="component" value="Chromosome 1"/>
</dbReference>